<feature type="domain" description="Peptidoglycan binding-like" evidence="3">
    <location>
        <begin position="44"/>
        <end position="99"/>
    </location>
</feature>
<dbReference type="SUPFAM" id="SSF47090">
    <property type="entry name" value="PGBD-like"/>
    <property type="match status" value="4"/>
</dbReference>
<dbReference type="Gene3D" id="3.90.1720.10">
    <property type="entry name" value="endopeptidase domain like (from Nostoc punctiforme)"/>
    <property type="match status" value="1"/>
</dbReference>
<evidence type="ECO:0000259" key="3">
    <source>
        <dbReference type="Pfam" id="PF01471"/>
    </source>
</evidence>
<evidence type="ECO:0000256" key="2">
    <source>
        <dbReference type="SAM" id="SignalP"/>
    </source>
</evidence>
<feature type="domain" description="Peptidoglycan binding-like" evidence="3">
    <location>
        <begin position="162"/>
        <end position="218"/>
    </location>
</feature>
<comment type="caution">
    <text evidence="5">The sequence shown here is derived from an EMBL/GenBank/DDBJ whole genome shotgun (WGS) entry which is preliminary data.</text>
</comment>
<reference evidence="6" key="1">
    <citation type="journal article" date="2019" name="Int. J. Syst. Evol. Microbiol.">
        <title>The Global Catalogue of Microorganisms (GCM) 10K type strain sequencing project: providing services to taxonomists for standard genome sequencing and annotation.</title>
        <authorList>
            <consortium name="The Broad Institute Genomics Platform"/>
            <consortium name="The Broad Institute Genome Sequencing Center for Infectious Disease"/>
            <person name="Wu L."/>
            <person name="Ma J."/>
        </authorList>
    </citation>
    <scope>NUCLEOTIDE SEQUENCE [LARGE SCALE GENOMIC DNA]</scope>
    <source>
        <strain evidence="6">PCU 347</strain>
    </source>
</reference>
<feature type="region of interest" description="Disordered" evidence="1">
    <location>
        <begin position="271"/>
        <end position="294"/>
    </location>
</feature>
<dbReference type="RefSeq" id="WP_381737320.1">
    <property type="nucleotide sequence ID" value="NZ_JBHSDP010000008.1"/>
</dbReference>
<evidence type="ECO:0000313" key="5">
    <source>
        <dbReference type="EMBL" id="MFC4327495.1"/>
    </source>
</evidence>
<dbReference type="Pfam" id="PF01471">
    <property type="entry name" value="PG_binding_1"/>
    <property type="match status" value="4"/>
</dbReference>
<dbReference type="InterPro" id="IPR052905">
    <property type="entry name" value="LD-transpeptidase_YkuD-like"/>
</dbReference>
<dbReference type="InterPro" id="IPR038765">
    <property type="entry name" value="Papain-like_cys_pep_sf"/>
</dbReference>
<dbReference type="Proteomes" id="UP001595824">
    <property type="component" value="Unassembled WGS sequence"/>
</dbReference>
<sequence>MPTTTLRAPGQAGGARAAALVLALAAVLAGLLLGPTAGQAHAATDVRLLQRDLAGLSYAPLSGVDGVYGSQTTESVRHFQRDNGLDADGDAGPATLSALTAKVKQVQSKAGTSADGDYATATLDAVKTYQSAHGLAADGIAGPLTMGAMNIDRITSSGTGTNADTKLLQRNLAGLGYLAANGVDGIYGPATKDAVLSFQSDNALSVDGIAGPQTDAALSAKVQQVQSKAGTPADGDYGTATLDAVKTYQSAHGLAADGIAGPVTMASMGIARELGGGSPGGESGGTPTVPPLSGSARDKIVQAARSQLGVHEWGANCNPYGPCEAWCALFASWTWRQAGISFSTAFSGDFYYYGRNHGTLHSGLSDPQPGDAIVFGSGPQNTSTSVHVGIIEKANADGTVDTIEGNSDDQVMRRHFVPATRGAYAIVSPAGA</sequence>
<organism evidence="5 6">
    <name type="scientific">Streptomyces andamanensis</name>
    <dbReference type="NCBI Taxonomy" id="1565035"/>
    <lineage>
        <taxon>Bacteria</taxon>
        <taxon>Bacillati</taxon>
        <taxon>Actinomycetota</taxon>
        <taxon>Actinomycetes</taxon>
        <taxon>Kitasatosporales</taxon>
        <taxon>Streptomycetaceae</taxon>
        <taxon>Streptomyces</taxon>
    </lineage>
</organism>
<evidence type="ECO:0000313" key="6">
    <source>
        <dbReference type="Proteomes" id="UP001595824"/>
    </source>
</evidence>
<feature type="domain" description="Peptidase C51" evidence="4">
    <location>
        <begin position="325"/>
        <end position="406"/>
    </location>
</feature>
<protein>
    <submittedName>
        <fullName evidence="5">Peptidoglycan-binding protein</fullName>
    </submittedName>
</protein>
<dbReference type="InterPro" id="IPR036365">
    <property type="entry name" value="PGBD-like_sf"/>
</dbReference>
<dbReference type="InterPro" id="IPR002477">
    <property type="entry name" value="Peptidoglycan-bd-like"/>
</dbReference>
<feature type="compositionally biased region" description="Gly residues" evidence="1">
    <location>
        <begin position="274"/>
        <end position="284"/>
    </location>
</feature>
<feature type="signal peptide" evidence="2">
    <location>
        <begin position="1"/>
        <end position="42"/>
    </location>
</feature>
<dbReference type="Pfam" id="PF05257">
    <property type="entry name" value="CHAP"/>
    <property type="match status" value="1"/>
</dbReference>
<dbReference type="PANTHER" id="PTHR41533:SF2">
    <property type="entry name" value="BLR7131 PROTEIN"/>
    <property type="match status" value="1"/>
</dbReference>
<dbReference type="EMBL" id="JBHSDP010000008">
    <property type="protein sequence ID" value="MFC4327495.1"/>
    <property type="molecule type" value="Genomic_DNA"/>
</dbReference>
<dbReference type="SUPFAM" id="SSF54001">
    <property type="entry name" value="Cysteine proteinases"/>
    <property type="match status" value="1"/>
</dbReference>
<accession>A0ABV8TA72</accession>
<gene>
    <name evidence="5" type="ORF">ACFPC0_06585</name>
</gene>
<name>A0ABV8TA72_9ACTN</name>
<dbReference type="Gene3D" id="1.10.101.10">
    <property type="entry name" value="PGBD-like superfamily/PGBD"/>
    <property type="match status" value="4"/>
</dbReference>
<dbReference type="PANTHER" id="PTHR41533">
    <property type="entry name" value="L,D-TRANSPEPTIDASE HI_1667-RELATED"/>
    <property type="match status" value="1"/>
</dbReference>
<keyword evidence="6" id="KW-1185">Reference proteome</keyword>
<feature type="domain" description="Peptidoglycan binding-like" evidence="3">
    <location>
        <begin position="113"/>
        <end position="149"/>
    </location>
</feature>
<evidence type="ECO:0000259" key="4">
    <source>
        <dbReference type="Pfam" id="PF05257"/>
    </source>
</evidence>
<dbReference type="InterPro" id="IPR036366">
    <property type="entry name" value="PGBDSf"/>
</dbReference>
<dbReference type="InterPro" id="IPR007921">
    <property type="entry name" value="CHAP_dom"/>
</dbReference>
<keyword evidence="2" id="KW-0732">Signal</keyword>
<feature type="chain" id="PRO_5047303451" evidence="2">
    <location>
        <begin position="43"/>
        <end position="432"/>
    </location>
</feature>
<feature type="domain" description="Peptidoglycan binding-like" evidence="3">
    <location>
        <begin position="232"/>
        <end position="268"/>
    </location>
</feature>
<evidence type="ECO:0000256" key="1">
    <source>
        <dbReference type="SAM" id="MobiDB-lite"/>
    </source>
</evidence>
<proteinExistence type="predicted"/>